<dbReference type="RefSeq" id="WP_007746801.1">
    <property type="nucleotide sequence ID" value="NZ_CM001398.1"/>
</dbReference>
<dbReference type="EMBL" id="AFVZ01000001">
    <property type="protein sequence ID" value="EHN59723.1"/>
    <property type="molecule type" value="Genomic_DNA"/>
</dbReference>
<reference evidence="1 2" key="1">
    <citation type="journal article" date="2012" name="PLoS ONE">
        <title>Functional divergence in the genus oenococcus as predicted by genome sequencing of the newly-described species, Oenococcus kitaharae.</title>
        <authorList>
            <person name="Borneman A.R."/>
            <person name="McCarthy J.M."/>
            <person name="Chambers P.J."/>
            <person name="Bartowsky E.J."/>
        </authorList>
    </citation>
    <scope>NUCLEOTIDE SEQUENCE [LARGE SCALE GENOMIC DNA]</scope>
    <source>
        <strain evidence="2">DSM17330</strain>
    </source>
</reference>
<evidence type="ECO:0008006" key="3">
    <source>
        <dbReference type="Google" id="ProtNLM"/>
    </source>
</evidence>
<proteinExistence type="predicted"/>
<dbReference type="HOGENOM" id="CLU_911650_0_0_9"/>
<evidence type="ECO:0000313" key="2">
    <source>
        <dbReference type="Proteomes" id="UP000004959"/>
    </source>
</evidence>
<dbReference type="PATRIC" id="fig|1045004.4.peg.1617"/>
<organism evidence="1 2">
    <name type="scientific">Oenococcus kitaharae DSM 17330</name>
    <dbReference type="NCBI Taxonomy" id="1045004"/>
    <lineage>
        <taxon>Bacteria</taxon>
        <taxon>Bacillati</taxon>
        <taxon>Bacillota</taxon>
        <taxon>Bacilli</taxon>
        <taxon>Lactobacillales</taxon>
        <taxon>Lactobacillaceae</taxon>
        <taxon>Oenococcus</taxon>
    </lineage>
</organism>
<dbReference type="STRING" id="336988.NT96_01885"/>
<name>G9WGB5_9LACO</name>
<evidence type="ECO:0000313" key="1">
    <source>
        <dbReference type="EMBL" id="EHN59723.1"/>
    </source>
</evidence>
<dbReference type="Proteomes" id="UP000004959">
    <property type="component" value="Chromosome"/>
</dbReference>
<keyword evidence="2" id="KW-1185">Reference proteome</keyword>
<comment type="caution">
    <text evidence="1">The sequence shown here is derived from an EMBL/GenBank/DDBJ whole genome shotgun (WGS) entry which is preliminary data.</text>
</comment>
<dbReference type="InterPro" id="IPR021462">
    <property type="entry name" value="DUF3114"/>
</dbReference>
<dbReference type="Pfam" id="PF11311">
    <property type="entry name" value="DUF3114"/>
    <property type="match status" value="1"/>
</dbReference>
<sequence>MTKQTSNFIKIGDPKFIQDWQFEKSQDAQIVLRRMLDASVFQKESDIRQTSLSALFDRRLSPTDPFWQQFAQLVQQAFPLGLFDQHLSPAEKDLAKRVHQFRYLIDSWLVSYVRSLPGQTSDRQKLIDYLRIAPAAKGRWSIGSPRLHEKELRTDLAGHTRFYLKKVNYKILIGFHVEFILSEDDCFLTVLSSESAEIVNGASFNFADGNDYHANQTTAWNHWHSQHFNLDIEPVSHYDPEFRLALLKEYHAPCLTEFSRGRLMRSSIKARSARLAKEFMHSVNEN</sequence>
<dbReference type="AlphaFoldDB" id="G9WGB5"/>
<dbReference type="OrthoDB" id="2231884at2"/>
<accession>G9WGB5</accession>
<gene>
    <name evidence="1" type="ORF">OKIT_1647</name>
</gene>
<protein>
    <recommendedName>
        <fullName evidence="3">DUF3114 domain-containing protein</fullName>
    </recommendedName>
</protein>